<dbReference type="InterPro" id="IPR041071">
    <property type="entry name" value="DAHP_snth_FXD"/>
</dbReference>
<evidence type="ECO:0000256" key="1">
    <source>
        <dbReference type="ARBA" id="ARBA00022679"/>
    </source>
</evidence>
<dbReference type="NCBIfam" id="NF006421">
    <property type="entry name" value="PRK08673.1"/>
    <property type="match status" value="1"/>
</dbReference>
<dbReference type="Pfam" id="PF18152">
    <property type="entry name" value="DAHP_snth_FXD"/>
    <property type="match status" value="1"/>
</dbReference>
<dbReference type="InterPro" id="IPR006268">
    <property type="entry name" value="DAHP_syn_2"/>
</dbReference>
<dbReference type="GO" id="GO:0016740">
    <property type="term" value="F:transferase activity"/>
    <property type="evidence" value="ECO:0007669"/>
    <property type="project" value="UniProtKB-KW"/>
</dbReference>
<dbReference type="OrthoDB" id="9780456at2"/>
<keyword evidence="1" id="KW-0808">Transferase</keyword>
<proteinExistence type="predicted"/>
<evidence type="ECO:0000259" key="2">
    <source>
        <dbReference type="Pfam" id="PF00793"/>
    </source>
</evidence>
<evidence type="ECO:0000259" key="3">
    <source>
        <dbReference type="Pfam" id="PF18152"/>
    </source>
</evidence>
<dbReference type="RefSeq" id="WP_092984470.1">
    <property type="nucleotide sequence ID" value="NZ_FNFY01000003.1"/>
</dbReference>
<feature type="domain" description="DAHP synthase ferredoxin-like" evidence="3">
    <location>
        <begin position="1"/>
        <end position="66"/>
    </location>
</feature>
<gene>
    <name evidence="4" type="ORF">SAMN05216216_10371</name>
</gene>
<dbReference type="InterPro" id="IPR006218">
    <property type="entry name" value="DAHP1/KDSA"/>
</dbReference>
<dbReference type="PANTHER" id="PTHR43018:SF1">
    <property type="entry name" value="PROTEIN AROA(G)"/>
    <property type="match status" value="1"/>
</dbReference>
<dbReference type="InterPro" id="IPR052899">
    <property type="entry name" value="Class-I_DAHP_synthase"/>
</dbReference>
<dbReference type="Proteomes" id="UP000199008">
    <property type="component" value="Unassembled WGS sequence"/>
</dbReference>
<evidence type="ECO:0000313" key="4">
    <source>
        <dbReference type="EMBL" id="SDK41843.1"/>
    </source>
</evidence>
<sequence>MIIHVTHDAKDSEIDTLISNIEEAGFRAHRSDGERRTIIGLIGDTSRVDENDFKKYRIVKAVYRIQSPYKKANRRFHEDDSVIDIDGVKVGGSHFMVCAGPCSVENEEDTVALAKALKDAGANTLRGGAFKPRTSPYSFQGLGIEGLRILNTAKQETGLPIVSELMGTEHIDEFVDMVDVIQVGARNMSNFDLLKALGQTNKPVLLKRGMSATIQEWLMSAEYIMAGGNDNVIFCERGIRTFETATRNTLDLQAVPVIQKESHLPIVIDPSHAAGTRYVIPSMAKSAVVSGANGLQIEVHQDPENAWSDGQQCLTPAEFKDLMQHINILAEMEGKTITNDPIVQK</sequence>
<organism evidence="4 5">
    <name type="scientific">Lacicoccus qingdaonensis</name>
    <dbReference type="NCBI Taxonomy" id="576118"/>
    <lineage>
        <taxon>Bacteria</taxon>
        <taxon>Bacillati</taxon>
        <taxon>Bacillota</taxon>
        <taxon>Bacilli</taxon>
        <taxon>Bacillales</taxon>
        <taxon>Salinicoccaceae</taxon>
        <taxon>Lacicoccus</taxon>
    </lineage>
</organism>
<evidence type="ECO:0000313" key="5">
    <source>
        <dbReference type="Proteomes" id="UP000199008"/>
    </source>
</evidence>
<dbReference type="InterPro" id="IPR013785">
    <property type="entry name" value="Aldolase_TIM"/>
</dbReference>
<dbReference type="Gene3D" id="3.30.70.1140">
    <property type="entry name" value="Phospho-2-dehydro-3-deoxyheptonate aldolase, domain 1"/>
    <property type="match status" value="1"/>
</dbReference>
<reference evidence="5" key="1">
    <citation type="submission" date="2016-10" db="EMBL/GenBank/DDBJ databases">
        <authorList>
            <person name="Varghese N."/>
            <person name="Submissions S."/>
        </authorList>
    </citation>
    <scope>NUCLEOTIDE SEQUENCE [LARGE SCALE GENOMIC DNA]</scope>
    <source>
        <strain evidence="5">CGMCC 1.8895</strain>
    </source>
</reference>
<protein>
    <submittedName>
        <fullName evidence="4">3-deoxy-D-arabinoheptulosonate-7-phosphate synthase</fullName>
    </submittedName>
</protein>
<dbReference type="Gene3D" id="3.20.20.70">
    <property type="entry name" value="Aldolase class I"/>
    <property type="match status" value="1"/>
</dbReference>
<feature type="domain" description="DAHP synthetase I/KDSA" evidence="2">
    <location>
        <begin position="87"/>
        <end position="323"/>
    </location>
</feature>
<dbReference type="PANTHER" id="PTHR43018">
    <property type="entry name" value="PHOSPHO-2-DEHYDRO-3-DEOXYHEPTONATE ALDOLASE"/>
    <property type="match status" value="1"/>
</dbReference>
<name>A0A1G9BR12_9BACL</name>
<dbReference type="NCBIfam" id="TIGR01361">
    <property type="entry name" value="DAHP_synth_Bsub"/>
    <property type="match status" value="1"/>
</dbReference>
<dbReference type="Pfam" id="PF00793">
    <property type="entry name" value="DAHP_synth_1"/>
    <property type="match status" value="1"/>
</dbReference>
<accession>A0A1G9BR12</accession>
<dbReference type="NCBIfam" id="NF009239">
    <property type="entry name" value="PRK12595.1"/>
    <property type="match status" value="1"/>
</dbReference>
<dbReference type="SUPFAM" id="SSF51569">
    <property type="entry name" value="Aldolase"/>
    <property type="match status" value="1"/>
</dbReference>
<keyword evidence="5" id="KW-1185">Reference proteome</keyword>
<dbReference type="AlphaFoldDB" id="A0A1G9BR12"/>
<dbReference type="EMBL" id="FNFY01000003">
    <property type="protein sequence ID" value="SDK41843.1"/>
    <property type="molecule type" value="Genomic_DNA"/>
</dbReference>
<dbReference type="STRING" id="576118.SAMN05216216_10371"/>
<dbReference type="GO" id="GO:0009073">
    <property type="term" value="P:aromatic amino acid family biosynthetic process"/>
    <property type="evidence" value="ECO:0007669"/>
    <property type="project" value="InterPro"/>
</dbReference>
<dbReference type="GO" id="GO:0016832">
    <property type="term" value="F:aldehyde-lyase activity"/>
    <property type="evidence" value="ECO:0007669"/>
    <property type="project" value="InterPro"/>
</dbReference>